<name>A0A2R6WV25_MARPO</name>
<gene>
    <name evidence="2" type="ORF">MARPO_0056s0140</name>
</gene>
<dbReference type="PANTHER" id="PTHR35755:SF1">
    <property type="entry name" value="TRANSMEMBRANE PROTEIN"/>
    <property type="match status" value="1"/>
</dbReference>
<feature type="transmembrane region" description="Helical" evidence="1">
    <location>
        <begin position="21"/>
        <end position="42"/>
    </location>
</feature>
<evidence type="ECO:0008006" key="4">
    <source>
        <dbReference type="Google" id="ProtNLM"/>
    </source>
</evidence>
<dbReference type="PANTHER" id="PTHR35755">
    <property type="entry name" value="PROTEIN, PUTATIVE-RELATED"/>
    <property type="match status" value="1"/>
</dbReference>
<reference evidence="3" key="1">
    <citation type="journal article" date="2017" name="Cell">
        <title>Insights into land plant evolution garnered from the Marchantia polymorpha genome.</title>
        <authorList>
            <person name="Bowman J.L."/>
            <person name="Kohchi T."/>
            <person name="Yamato K.T."/>
            <person name="Jenkins J."/>
            <person name="Shu S."/>
            <person name="Ishizaki K."/>
            <person name="Yamaoka S."/>
            <person name="Nishihama R."/>
            <person name="Nakamura Y."/>
            <person name="Berger F."/>
            <person name="Adam C."/>
            <person name="Aki S.S."/>
            <person name="Althoff F."/>
            <person name="Araki T."/>
            <person name="Arteaga-Vazquez M.A."/>
            <person name="Balasubrmanian S."/>
            <person name="Barry K."/>
            <person name="Bauer D."/>
            <person name="Boehm C.R."/>
            <person name="Briginshaw L."/>
            <person name="Caballero-Perez J."/>
            <person name="Catarino B."/>
            <person name="Chen F."/>
            <person name="Chiyoda S."/>
            <person name="Chovatia M."/>
            <person name="Davies K.M."/>
            <person name="Delmans M."/>
            <person name="Demura T."/>
            <person name="Dierschke T."/>
            <person name="Dolan L."/>
            <person name="Dorantes-Acosta A.E."/>
            <person name="Eklund D.M."/>
            <person name="Florent S.N."/>
            <person name="Flores-Sandoval E."/>
            <person name="Fujiyama A."/>
            <person name="Fukuzawa H."/>
            <person name="Galik B."/>
            <person name="Grimanelli D."/>
            <person name="Grimwood J."/>
            <person name="Grossniklaus U."/>
            <person name="Hamada T."/>
            <person name="Haseloff J."/>
            <person name="Hetherington A.J."/>
            <person name="Higo A."/>
            <person name="Hirakawa Y."/>
            <person name="Hundley H.N."/>
            <person name="Ikeda Y."/>
            <person name="Inoue K."/>
            <person name="Inoue S.I."/>
            <person name="Ishida S."/>
            <person name="Jia Q."/>
            <person name="Kakita M."/>
            <person name="Kanazawa T."/>
            <person name="Kawai Y."/>
            <person name="Kawashima T."/>
            <person name="Kennedy M."/>
            <person name="Kinose K."/>
            <person name="Kinoshita T."/>
            <person name="Kohara Y."/>
            <person name="Koide E."/>
            <person name="Komatsu K."/>
            <person name="Kopischke S."/>
            <person name="Kubo M."/>
            <person name="Kyozuka J."/>
            <person name="Lagercrantz U."/>
            <person name="Lin S.S."/>
            <person name="Lindquist E."/>
            <person name="Lipzen A.M."/>
            <person name="Lu C.W."/>
            <person name="De Luna E."/>
            <person name="Martienssen R.A."/>
            <person name="Minamino N."/>
            <person name="Mizutani M."/>
            <person name="Mizutani M."/>
            <person name="Mochizuki N."/>
            <person name="Monte I."/>
            <person name="Mosher R."/>
            <person name="Nagasaki H."/>
            <person name="Nakagami H."/>
            <person name="Naramoto S."/>
            <person name="Nishitani K."/>
            <person name="Ohtani M."/>
            <person name="Okamoto T."/>
            <person name="Okumura M."/>
            <person name="Phillips J."/>
            <person name="Pollak B."/>
            <person name="Reinders A."/>
            <person name="Rovekamp M."/>
            <person name="Sano R."/>
            <person name="Sawa S."/>
            <person name="Schmid M.W."/>
            <person name="Shirakawa M."/>
            <person name="Solano R."/>
            <person name="Spunde A."/>
            <person name="Suetsugu N."/>
            <person name="Sugano S."/>
            <person name="Sugiyama A."/>
            <person name="Sun R."/>
            <person name="Suzuki Y."/>
            <person name="Takenaka M."/>
            <person name="Takezawa D."/>
            <person name="Tomogane H."/>
            <person name="Tsuzuki M."/>
            <person name="Ueda T."/>
            <person name="Umeda M."/>
            <person name="Ward J.M."/>
            <person name="Watanabe Y."/>
            <person name="Yazaki K."/>
            <person name="Yokoyama R."/>
            <person name="Yoshitake Y."/>
            <person name="Yotsui I."/>
            <person name="Zachgo S."/>
            <person name="Schmutz J."/>
        </authorList>
    </citation>
    <scope>NUCLEOTIDE SEQUENCE [LARGE SCALE GENOMIC DNA]</scope>
    <source>
        <strain evidence="3">Tak-1</strain>
    </source>
</reference>
<keyword evidence="1" id="KW-0812">Transmembrane</keyword>
<accession>A0A2R6WV25</accession>
<proteinExistence type="predicted"/>
<dbReference type="EMBL" id="KZ772728">
    <property type="protein sequence ID" value="PTQ37699.1"/>
    <property type="molecule type" value="Genomic_DNA"/>
</dbReference>
<keyword evidence="3" id="KW-1185">Reference proteome</keyword>
<keyword evidence="1" id="KW-1133">Transmembrane helix</keyword>
<dbReference type="Gramene" id="Mp6g16300.1">
    <property type="protein sequence ID" value="Mp6g16300.1.cds"/>
    <property type="gene ID" value="Mp6g16300"/>
</dbReference>
<evidence type="ECO:0000313" key="2">
    <source>
        <dbReference type="EMBL" id="PTQ37699.1"/>
    </source>
</evidence>
<keyword evidence="1" id="KW-0472">Membrane</keyword>
<sequence length="56" mass="6297">MASGRVGAQQRADPDGQALRVVPFVVVALIVAHLLAFAYWIYRVAVEKQPQRRKIH</sequence>
<dbReference type="Proteomes" id="UP000244005">
    <property type="component" value="Unassembled WGS sequence"/>
</dbReference>
<dbReference type="AlphaFoldDB" id="A0A2R6WV25"/>
<organism evidence="2 3">
    <name type="scientific">Marchantia polymorpha</name>
    <name type="common">Common liverwort</name>
    <name type="synonym">Marchantia aquatica</name>
    <dbReference type="NCBI Taxonomy" id="3197"/>
    <lineage>
        <taxon>Eukaryota</taxon>
        <taxon>Viridiplantae</taxon>
        <taxon>Streptophyta</taxon>
        <taxon>Embryophyta</taxon>
        <taxon>Marchantiophyta</taxon>
        <taxon>Marchantiopsida</taxon>
        <taxon>Marchantiidae</taxon>
        <taxon>Marchantiales</taxon>
        <taxon>Marchantiaceae</taxon>
        <taxon>Marchantia</taxon>
    </lineage>
</organism>
<evidence type="ECO:0000313" key="3">
    <source>
        <dbReference type="Proteomes" id="UP000244005"/>
    </source>
</evidence>
<protein>
    <recommendedName>
        <fullName evidence="4">Transmembrane protein</fullName>
    </recommendedName>
</protein>
<evidence type="ECO:0000256" key="1">
    <source>
        <dbReference type="SAM" id="Phobius"/>
    </source>
</evidence>
<dbReference type="OMA" id="MANPQHI"/>